<feature type="domain" description="CFAP47-like immunoglobulin-like" evidence="1">
    <location>
        <begin position="625"/>
        <end position="767"/>
    </location>
</feature>
<dbReference type="GeneID" id="129326556"/>
<name>A0AA97KUS4_EUBMA</name>
<dbReference type="PANTHER" id="PTHR45912">
    <property type="entry name" value="CILIA- AND FLAGELLA-ASSOCIATED PROTEIN 47"/>
    <property type="match status" value="1"/>
</dbReference>
<dbReference type="GO" id="GO:0007288">
    <property type="term" value="P:sperm axoneme assembly"/>
    <property type="evidence" value="ECO:0007669"/>
    <property type="project" value="TreeGrafter"/>
</dbReference>
<dbReference type="Proteomes" id="UP001190640">
    <property type="component" value="Chromosome 3"/>
</dbReference>
<evidence type="ECO:0000313" key="2">
    <source>
        <dbReference type="Proteomes" id="UP001190640"/>
    </source>
</evidence>
<dbReference type="KEGG" id="emc:129326556"/>
<dbReference type="InterPro" id="IPR058952">
    <property type="entry name" value="Ig_CFAP47"/>
</dbReference>
<dbReference type="RefSeq" id="XP_054830748.1">
    <property type="nucleotide sequence ID" value="XM_054974773.1"/>
</dbReference>
<protein>
    <submittedName>
        <fullName evidence="3">Cilia- and flagella-associated protein 47-like</fullName>
    </submittedName>
</protein>
<keyword evidence="2" id="KW-1185">Reference proteome</keyword>
<proteinExistence type="predicted"/>
<accession>A0AA97KUS4</accession>
<sequence>MHLDNGNSCSAAETEDAAVELSIKFIPQYPGRYPCQILLQSKYDIRIYNIECVVNTDTVEAELEFVTPAYQAVIQDIPITNMSQQDWKLKANLKGCCFYGPPLIYVPPGETTTYTLMFKPTTECVTKGKLILQNEADGTDHVFPLMGIATKPLALDHILIDCPVRQITQKIIMVPNFTRNELRYKVSSDLLIVSGDPTLTVEPGDTAAYTLNISPWKRGKIQGVISFVAEDGEQKQCQLNFLEKTDSVQALQTVNTANTGHNSACFEVWFALEINCIAALPEKTLDVECAALDTAVIEIPVTNSTNDILMLDVVVDVDVLSGERSLLLQPKETLCYEIKYSPVSTGSSKGSVIFMSEKTGEFWYALRLKAEKPLPKKLPEVECELGKWVRQYIPLVNPTSESLELKVVNNNSAHYSLETDSPNLLIVAPHSTAEVPVQFCPSALGRARHTAKISFMCPQLEEWIFLLSGVGLFPKPQEPASVSACLGHHSSIIITFRNPTFEDVLVDVILTDQDSKHVIHPPSESVLHHSFNKESVFWLPLKQTEGISLPPKSKLDIPILFAPQSMKLYEAALVINVEKMLGENWSLDDSFELNEKLSSSTVILESGEIKALQWIYPIHGIPEAPLNKSAPVVLCCQARSRAEERVEVLLTGVVPGVRGSQIVRDSATPLNAKSVTIQNEVQVTEGFLTADEFLYEIKFESERVKSQLGSTVAINLMEKQWDPKTGIVTLIFNTVFAPNKPMRYPATLVVHCITGGIWKFPLLFVATEPEVDDVINIEAAGLNKESVISFRLTSKTRYTEPYTAYFLPGSDPEFVVSPKAGELPPLDTAGTRITIVFKPNMYSKKHRATLVIQTSGMQWMYEINGLPPQTTPPAASAKVVCRNTYEKSTTVQQRNFIRENMKLLSTGVSSTIKGAPLVLRAK</sequence>
<dbReference type="PANTHER" id="PTHR45912:SF3">
    <property type="entry name" value="CILIA- AND FLAGELLA-ASSOCIATED PROTEIN 47"/>
    <property type="match status" value="1"/>
</dbReference>
<gene>
    <name evidence="3" type="primary">LOC129326556</name>
</gene>
<evidence type="ECO:0000259" key="1">
    <source>
        <dbReference type="Pfam" id="PF26579"/>
    </source>
</evidence>
<reference evidence="3" key="1">
    <citation type="submission" date="2025-08" db="UniProtKB">
        <authorList>
            <consortium name="RefSeq"/>
        </authorList>
    </citation>
    <scope>IDENTIFICATION</scope>
    <source>
        <tissue evidence="3">Blood</tissue>
    </source>
</reference>
<dbReference type="Pfam" id="PF26579">
    <property type="entry name" value="Ig_CFAP47"/>
    <property type="match status" value="1"/>
</dbReference>
<organism evidence="2 3">
    <name type="scientific">Eublepharis macularius</name>
    <name type="common">Leopard gecko</name>
    <name type="synonym">Cyrtodactylus macularius</name>
    <dbReference type="NCBI Taxonomy" id="481883"/>
    <lineage>
        <taxon>Eukaryota</taxon>
        <taxon>Metazoa</taxon>
        <taxon>Chordata</taxon>
        <taxon>Craniata</taxon>
        <taxon>Vertebrata</taxon>
        <taxon>Euteleostomi</taxon>
        <taxon>Lepidosauria</taxon>
        <taxon>Squamata</taxon>
        <taxon>Bifurcata</taxon>
        <taxon>Gekkota</taxon>
        <taxon>Eublepharidae</taxon>
        <taxon>Eublepharinae</taxon>
        <taxon>Eublepharis</taxon>
    </lineage>
</organism>
<dbReference type="GO" id="GO:0005929">
    <property type="term" value="C:cilium"/>
    <property type="evidence" value="ECO:0007669"/>
    <property type="project" value="TreeGrafter"/>
</dbReference>
<dbReference type="AlphaFoldDB" id="A0AA97KUS4"/>
<evidence type="ECO:0000313" key="3">
    <source>
        <dbReference type="RefSeq" id="XP_054830748.1"/>
    </source>
</evidence>